<dbReference type="EMBL" id="LLXI01000952">
    <property type="protein sequence ID" value="PKY51001.1"/>
    <property type="molecule type" value="Genomic_DNA"/>
</dbReference>
<accession>A0A2I1GWI9</accession>
<evidence type="ECO:0000313" key="1">
    <source>
        <dbReference type="EMBL" id="PKY51001.1"/>
    </source>
</evidence>
<reference evidence="1 2" key="1">
    <citation type="submission" date="2015-10" db="EMBL/GenBank/DDBJ databases">
        <title>Genome analyses suggest a sexual origin of heterokaryosis in a supposedly ancient asexual fungus.</title>
        <authorList>
            <person name="Ropars J."/>
            <person name="Sedzielewska K."/>
            <person name="Noel J."/>
            <person name="Charron P."/>
            <person name="Farinelli L."/>
            <person name="Marton T."/>
            <person name="Kruger M."/>
            <person name="Pelin A."/>
            <person name="Brachmann A."/>
            <person name="Corradi N."/>
        </authorList>
    </citation>
    <scope>NUCLEOTIDE SEQUENCE [LARGE SCALE GENOMIC DNA]</scope>
    <source>
        <strain evidence="1 2">A4</strain>
    </source>
</reference>
<gene>
    <name evidence="1" type="ORF">RhiirA4_467797</name>
</gene>
<dbReference type="AlphaFoldDB" id="A0A2I1GWI9"/>
<protein>
    <submittedName>
        <fullName evidence="1">Uncharacterized protein</fullName>
    </submittedName>
</protein>
<organism evidence="1 2">
    <name type="scientific">Rhizophagus irregularis</name>
    <dbReference type="NCBI Taxonomy" id="588596"/>
    <lineage>
        <taxon>Eukaryota</taxon>
        <taxon>Fungi</taxon>
        <taxon>Fungi incertae sedis</taxon>
        <taxon>Mucoromycota</taxon>
        <taxon>Glomeromycotina</taxon>
        <taxon>Glomeromycetes</taxon>
        <taxon>Glomerales</taxon>
        <taxon>Glomeraceae</taxon>
        <taxon>Rhizophagus</taxon>
    </lineage>
</organism>
<keyword evidence="2" id="KW-1185">Reference proteome</keyword>
<proteinExistence type="predicted"/>
<sequence length="74" mass="8640">MYLKFVLLPSDIAATSPPQIQFPNAFERLMDSRLQFPVQKREDTRNILLYNHIIQLLQNKNVGWFGSDNLTYGI</sequence>
<name>A0A2I1GWI9_9GLOM</name>
<comment type="caution">
    <text evidence="1">The sequence shown here is derived from an EMBL/GenBank/DDBJ whole genome shotgun (WGS) entry which is preliminary data.</text>
</comment>
<dbReference type="Proteomes" id="UP000234323">
    <property type="component" value="Unassembled WGS sequence"/>
</dbReference>
<evidence type="ECO:0000313" key="2">
    <source>
        <dbReference type="Proteomes" id="UP000234323"/>
    </source>
</evidence>